<dbReference type="AlphaFoldDB" id="A0A699UU20"/>
<sequence length="97" mass="10781">QHSRTARMLRRYAQRRDFGSHALTQQAHGGLVYIADDRAANQDCVILFGSQTGVAHVVDAVVDATNEGQLPVNDHYFAMQTPEQVSAHAHQARTRIE</sequence>
<accession>A0A699UU20</accession>
<feature type="non-terminal residue" evidence="1">
    <location>
        <position position="1"/>
    </location>
</feature>
<reference evidence="1" key="1">
    <citation type="journal article" date="2019" name="Sci. Rep.">
        <title>Draft genome of Tanacetum cinerariifolium, the natural source of mosquito coil.</title>
        <authorList>
            <person name="Yamashiro T."/>
            <person name="Shiraishi A."/>
            <person name="Satake H."/>
            <person name="Nakayama K."/>
        </authorList>
    </citation>
    <scope>NUCLEOTIDE SEQUENCE</scope>
</reference>
<gene>
    <name evidence="1" type="ORF">Tci_897562</name>
</gene>
<protein>
    <submittedName>
        <fullName evidence="1">Uncharacterized protein</fullName>
    </submittedName>
</protein>
<comment type="caution">
    <text evidence="1">The sequence shown here is derived from an EMBL/GenBank/DDBJ whole genome shotgun (WGS) entry which is preliminary data.</text>
</comment>
<name>A0A699UU20_TANCI</name>
<dbReference type="EMBL" id="BKCJ011361922">
    <property type="protein sequence ID" value="GFD25593.1"/>
    <property type="molecule type" value="Genomic_DNA"/>
</dbReference>
<organism evidence="1">
    <name type="scientific">Tanacetum cinerariifolium</name>
    <name type="common">Dalmatian daisy</name>
    <name type="synonym">Chrysanthemum cinerariifolium</name>
    <dbReference type="NCBI Taxonomy" id="118510"/>
    <lineage>
        <taxon>Eukaryota</taxon>
        <taxon>Viridiplantae</taxon>
        <taxon>Streptophyta</taxon>
        <taxon>Embryophyta</taxon>
        <taxon>Tracheophyta</taxon>
        <taxon>Spermatophyta</taxon>
        <taxon>Magnoliopsida</taxon>
        <taxon>eudicotyledons</taxon>
        <taxon>Gunneridae</taxon>
        <taxon>Pentapetalae</taxon>
        <taxon>asterids</taxon>
        <taxon>campanulids</taxon>
        <taxon>Asterales</taxon>
        <taxon>Asteraceae</taxon>
        <taxon>Asteroideae</taxon>
        <taxon>Anthemideae</taxon>
        <taxon>Anthemidinae</taxon>
        <taxon>Tanacetum</taxon>
    </lineage>
</organism>
<evidence type="ECO:0000313" key="1">
    <source>
        <dbReference type="EMBL" id="GFD25593.1"/>
    </source>
</evidence>
<proteinExistence type="predicted"/>